<dbReference type="GO" id="GO:0005524">
    <property type="term" value="F:ATP binding"/>
    <property type="evidence" value="ECO:0007669"/>
    <property type="project" value="UniProtKB-KW"/>
</dbReference>
<evidence type="ECO:0000256" key="8">
    <source>
        <dbReference type="ARBA" id="ARBA00022842"/>
    </source>
</evidence>
<evidence type="ECO:0000256" key="4">
    <source>
        <dbReference type="ARBA" id="ARBA00022723"/>
    </source>
</evidence>
<proteinExistence type="predicted"/>
<evidence type="ECO:0000256" key="1">
    <source>
        <dbReference type="ARBA" id="ARBA00001936"/>
    </source>
</evidence>
<name>A0A348B0C3_9CREN</name>
<evidence type="ECO:0000256" key="5">
    <source>
        <dbReference type="ARBA" id="ARBA00022741"/>
    </source>
</evidence>
<keyword evidence="6" id="KW-0658">Purine biosynthesis</keyword>
<evidence type="ECO:0000256" key="3">
    <source>
        <dbReference type="ARBA" id="ARBA00022598"/>
    </source>
</evidence>
<reference evidence="13" key="1">
    <citation type="journal article" date="2014" name="Int. J. Syst. Evol. Microbiol.">
        <title>Complete genome sequence of Corynebacterium casei LMG S-19264T (=DSM 44701T), isolated from a smear-ripened cheese.</title>
        <authorList>
            <consortium name="US DOE Joint Genome Institute (JGI-PGF)"/>
            <person name="Walter F."/>
            <person name="Albersmeier A."/>
            <person name="Kalinowski J."/>
            <person name="Ruckert C."/>
        </authorList>
    </citation>
    <scope>NUCLEOTIDE SEQUENCE</scope>
    <source>
        <strain evidence="13">JCM 31740</strain>
    </source>
</reference>
<dbReference type="AlphaFoldDB" id="A0A348B0C3"/>
<comment type="cofactor">
    <cofactor evidence="1">
        <name>Mn(2+)</name>
        <dbReference type="ChEBI" id="CHEBI:29035"/>
    </cofactor>
</comment>
<sequence length="306" mass="34751">MLVVEKKRRDFYSRFDFIDSILTYEDLDSAVTLLNSSDVIVPHGSLIEYLGIERASKLKSKSIFGTRNLFSWESDQKKKMSLLKMAGVKIPEQFEDPEDVDRRVIVKLPGAKGGKGYFVAESKGKVKEGLAEVMRKGLIKDPSEALIQEYVIGVPMYFQFFRSVVKDRIEITGIDVRYETNVDSLRRLVDPKGVEPSFVVVGNIPLVARESLLPNAFAYAESFVRVVDDLVRPKMIGPFCLETVVTDELDIVTFEFSGRIVAGTNLYIDGSPYSWLYWREPMSVGRRIARELREAKEKGKLEEVLT</sequence>
<dbReference type="Gene3D" id="3.30.1490.20">
    <property type="entry name" value="ATP-grasp fold, A domain"/>
    <property type="match status" value="1"/>
</dbReference>
<dbReference type="SUPFAM" id="SSF52440">
    <property type="entry name" value="PreATP-grasp domain"/>
    <property type="match status" value="1"/>
</dbReference>
<evidence type="ECO:0000256" key="2">
    <source>
        <dbReference type="ARBA" id="ARBA00001946"/>
    </source>
</evidence>
<dbReference type="KEGG" id="sacd:HS1genome_0014"/>
<comment type="cofactor">
    <cofactor evidence="2">
        <name>Mg(2+)</name>
        <dbReference type="ChEBI" id="CHEBI:18420"/>
    </cofactor>
</comment>
<dbReference type="GO" id="GO:0000287">
    <property type="term" value="F:magnesium ion binding"/>
    <property type="evidence" value="ECO:0007669"/>
    <property type="project" value="InterPro"/>
</dbReference>
<keyword evidence="7" id="KW-0067">ATP-binding</keyword>
<feature type="domain" description="IMP biosynthesis enzyme PurP N-terminal" evidence="10">
    <location>
        <begin position="2"/>
        <end position="94"/>
    </location>
</feature>
<protein>
    <submittedName>
        <fullName evidence="12">5-formaminoimidazole-4-carboxamide-1-(Beta)-D-ribofuranosyl 5'-monophosphate synthetase</fullName>
    </submittedName>
</protein>
<evidence type="ECO:0000256" key="9">
    <source>
        <dbReference type="ARBA" id="ARBA00023211"/>
    </source>
</evidence>
<dbReference type="Proteomes" id="UP000616143">
    <property type="component" value="Unassembled WGS sequence"/>
</dbReference>
<dbReference type="EMBL" id="AP018553">
    <property type="protein sequence ID" value="BBD71625.1"/>
    <property type="molecule type" value="Genomic_DNA"/>
</dbReference>
<dbReference type="GO" id="GO:0016879">
    <property type="term" value="F:ligase activity, forming carbon-nitrogen bonds"/>
    <property type="evidence" value="ECO:0007669"/>
    <property type="project" value="InterPro"/>
</dbReference>
<reference evidence="13" key="4">
    <citation type="submission" date="2020-09" db="EMBL/GenBank/DDBJ databases">
        <authorList>
            <person name="Sun Q."/>
            <person name="Ohkuma M."/>
        </authorList>
    </citation>
    <scope>NUCLEOTIDE SEQUENCE</scope>
    <source>
        <strain evidence="13">JCM 31740</strain>
    </source>
</reference>
<dbReference type="PANTHER" id="PTHR38147:SF2">
    <property type="entry name" value="5-FORMAMINOIMIDAZOLE-4-CARBOXAMIDE-1-(BETA)-D-RIBOFURANOSYL 5'-MONOPHOSPHATE SYNTHETASE"/>
    <property type="match status" value="1"/>
</dbReference>
<reference evidence="14" key="2">
    <citation type="submission" date="2018-04" db="EMBL/GenBank/DDBJ databases">
        <title>Complete genome sequence of Sulfodiicoccus acidiphilus strain HS-1.</title>
        <authorList>
            <person name="Sakai H.D."/>
            <person name="Kurosawa N."/>
        </authorList>
    </citation>
    <scope>NUCLEOTIDE SEQUENCE [LARGE SCALE GENOMIC DNA]</scope>
    <source>
        <strain evidence="14">HS-1</strain>
    </source>
</reference>
<dbReference type="GO" id="GO:0006188">
    <property type="term" value="P:IMP biosynthetic process"/>
    <property type="evidence" value="ECO:0007669"/>
    <property type="project" value="InterPro"/>
</dbReference>
<evidence type="ECO:0000313" key="14">
    <source>
        <dbReference type="Proteomes" id="UP000276741"/>
    </source>
</evidence>
<keyword evidence="8" id="KW-0460">Magnesium</keyword>
<dbReference type="InterPro" id="IPR013815">
    <property type="entry name" value="ATP_grasp_subdomain_1"/>
</dbReference>
<reference evidence="12" key="3">
    <citation type="journal article" date="2019" name="BMC Res. Notes">
        <title>Complete genome sequence of the Sulfodiicoccus acidiphilus strain HS-1T, the first crenarchaeon that lacks polB3, isolated from an acidic hot spring in Ohwaku-dani, Hakone, Japan.</title>
        <authorList>
            <person name="Sakai H.D."/>
            <person name="Kurosawa N."/>
        </authorList>
    </citation>
    <scope>NUCLEOTIDE SEQUENCE</scope>
    <source>
        <strain evidence="12">HS-1</strain>
    </source>
</reference>
<dbReference type="Pfam" id="PF06973">
    <property type="entry name" value="DUF1297"/>
    <property type="match status" value="1"/>
</dbReference>
<evidence type="ECO:0000259" key="11">
    <source>
        <dbReference type="Pfam" id="PF06973"/>
    </source>
</evidence>
<evidence type="ECO:0000256" key="7">
    <source>
        <dbReference type="ARBA" id="ARBA00022840"/>
    </source>
</evidence>
<evidence type="ECO:0000313" key="12">
    <source>
        <dbReference type="EMBL" id="BBD71625.1"/>
    </source>
</evidence>
<evidence type="ECO:0000259" key="10">
    <source>
        <dbReference type="Pfam" id="PF06849"/>
    </source>
</evidence>
<keyword evidence="3" id="KW-0436">Ligase</keyword>
<evidence type="ECO:0000256" key="6">
    <source>
        <dbReference type="ARBA" id="ARBA00022755"/>
    </source>
</evidence>
<keyword evidence="4" id="KW-0479">Metal-binding</keyword>
<gene>
    <name evidence="13" type="ORF">GCM10007116_01290</name>
    <name evidence="12" type="ORF">HS1genome_0014</name>
</gene>
<dbReference type="InterPro" id="IPR009720">
    <property type="entry name" value="IMP_biosynth_PurP_C"/>
</dbReference>
<dbReference type="PANTHER" id="PTHR38147">
    <property type="entry name" value="5-FORMAMINOIMIDAZOLE-4-CARBOXAMIDE-1-(BETA)-D-RIBOFURANOSYL 5'-MONOPHOSPHATE SYNTHETASE-RELATED"/>
    <property type="match status" value="1"/>
</dbReference>
<keyword evidence="9" id="KW-0464">Manganese</keyword>
<dbReference type="Pfam" id="PF06849">
    <property type="entry name" value="DUF1246"/>
    <property type="match status" value="1"/>
</dbReference>
<dbReference type="SUPFAM" id="SSF56059">
    <property type="entry name" value="Glutathione synthetase ATP-binding domain-like"/>
    <property type="match status" value="1"/>
</dbReference>
<dbReference type="InterPro" id="IPR010672">
    <property type="entry name" value="IMP_biosynth_PurP_N"/>
</dbReference>
<keyword evidence="5" id="KW-0547">Nucleotide-binding</keyword>
<feature type="domain" description="IMP biosynthesis enzyme PurP C-terminal" evidence="11">
    <location>
        <begin position="126"/>
        <end position="306"/>
    </location>
</feature>
<dbReference type="PIRSF" id="PIRSF004602">
    <property type="entry name" value="ATPgrasp_PurP"/>
    <property type="match status" value="1"/>
</dbReference>
<dbReference type="Proteomes" id="UP000276741">
    <property type="component" value="Chromosome"/>
</dbReference>
<dbReference type="InterPro" id="IPR023656">
    <property type="entry name" value="IMP_biosynth_PurP"/>
</dbReference>
<keyword evidence="14" id="KW-1185">Reference proteome</keyword>
<evidence type="ECO:0000313" key="13">
    <source>
        <dbReference type="EMBL" id="GGT87007.1"/>
    </source>
</evidence>
<dbReference type="Gene3D" id="3.30.470.20">
    <property type="entry name" value="ATP-grasp fold, B domain"/>
    <property type="match status" value="1"/>
</dbReference>
<dbReference type="EMBL" id="BMQS01000001">
    <property type="protein sequence ID" value="GGT87007.1"/>
    <property type="molecule type" value="Genomic_DNA"/>
</dbReference>
<organism evidence="12 14">
    <name type="scientific">Sulfodiicoccus acidiphilus</name>
    <dbReference type="NCBI Taxonomy" id="1670455"/>
    <lineage>
        <taxon>Archaea</taxon>
        <taxon>Thermoproteota</taxon>
        <taxon>Thermoprotei</taxon>
        <taxon>Sulfolobales</taxon>
        <taxon>Sulfolobaceae</taxon>
        <taxon>Sulfodiicoccus</taxon>
    </lineage>
</organism>
<accession>A0A348B0C3</accession>
<dbReference type="Gene3D" id="3.40.50.20">
    <property type="match status" value="1"/>
</dbReference>
<dbReference type="InterPro" id="IPR016185">
    <property type="entry name" value="PreATP-grasp_dom_sf"/>
</dbReference>